<proteinExistence type="inferred from homology"/>
<reference evidence="4" key="1">
    <citation type="submission" date="2018-05" db="EMBL/GenBank/DDBJ databases">
        <authorList>
            <person name="Lanie J.A."/>
            <person name="Ng W.-L."/>
            <person name="Kazmierczak K.M."/>
            <person name="Andrzejewski T.M."/>
            <person name="Davidsen T.M."/>
            <person name="Wayne K.J."/>
            <person name="Tettelin H."/>
            <person name="Glass J.I."/>
            <person name="Rusch D."/>
            <person name="Podicherti R."/>
            <person name="Tsui H.-C.T."/>
            <person name="Winkler M.E."/>
        </authorList>
    </citation>
    <scope>NUCLEOTIDE SEQUENCE</scope>
</reference>
<gene>
    <name evidence="4" type="ORF">METZ01_LOCUS493034</name>
</gene>
<keyword evidence="2" id="KW-0436">Ligase</keyword>
<evidence type="ECO:0000256" key="1">
    <source>
        <dbReference type="ARBA" id="ARBA00006432"/>
    </source>
</evidence>
<dbReference type="InterPro" id="IPR020845">
    <property type="entry name" value="AMP-binding_CS"/>
</dbReference>
<evidence type="ECO:0000313" key="4">
    <source>
        <dbReference type="EMBL" id="SVE40180.1"/>
    </source>
</evidence>
<sequence length="237" mass="26343">THIIKNVGAKYLFIESFFNEVSKKLLSKISNLIIIGMDFTPSSKKTIKTSQKSISKTTNTKCNADFDSPMLIVYTSGTTGQPKGATLNQKAIYYNILNSITMHNFNKLDHILTVIPLFHVGGLNIQTIPALHIGATVTLHKKFETEHIFSALKKNIYTFTVFVPTILETLLQDKNWNPSIFNSLKAITTGSTIVSTNLIKTYEDNKIPIIQVYGSTETAPIAICQKISEKRTPFGNA</sequence>
<protein>
    <recommendedName>
        <fullName evidence="3">AMP-dependent synthetase/ligase domain-containing protein</fullName>
    </recommendedName>
</protein>
<dbReference type="PANTHER" id="PTHR43201">
    <property type="entry name" value="ACYL-COA SYNTHETASE"/>
    <property type="match status" value="1"/>
</dbReference>
<evidence type="ECO:0000256" key="2">
    <source>
        <dbReference type="ARBA" id="ARBA00022598"/>
    </source>
</evidence>
<feature type="domain" description="AMP-dependent synthetase/ligase" evidence="3">
    <location>
        <begin position="2"/>
        <end position="226"/>
    </location>
</feature>
<dbReference type="Pfam" id="PF00501">
    <property type="entry name" value="AMP-binding"/>
    <property type="match status" value="1"/>
</dbReference>
<comment type="similarity">
    <text evidence="1">Belongs to the ATP-dependent AMP-binding enzyme family.</text>
</comment>
<dbReference type="SUPFAM" id="SSF56801">
    <property type="entry name" value="Acetyl-CoA synthetase-like"/>
    <property type="match status" value="1"/>
</dbReference>
<dbReference type="InterPro" id="IPR000873">
    <property type="entry name" value="AMP-dep_synth/lig_dom"/>
</dbReference>
<name>A0A383D793_9ZZZZ</name>
<accession>A0A383D793</accession>
<dbReference type="PANTHER" id="PTHR43201:SF5">
    <property type="entry name" value="MEDIUM-CHAIN ACYL-COA LIGASE ACSF2, MITOCHONDRIAL"/>
    <property type="match status" value="1"/>
</dbReference>
<dbReference type="Gene3D" id="3.40.50.980">
    <property type="match status" value="2"/>
</dbReference>
<evidence type="ECO:0000259" key="3">
    <source>
        <dbReference type="Pfam" id="PF00501"/>
    </source>
</evidence>
<dbReference type="EMBL" id="UINC01214789">
    <property type="protein sequence ID" value="SVE40180.1"/>
    <property type="molecule type" value="Genomic_DNA"/>
</dbReference>
<dbReference type="GO" id="GO:0031956">
    <property type="term" value="F:medium-chain fatty acid-CoA ligase activity"/>
    <property type="evidence" value="ECO:0007669"/>
    <property type="project" value="TreeGrafter"/>
</dbReference>
<dbReference type="PROSITE" id="PS00455">
    <property type="entry name" value="AMP_BINDING"/>
    <property type="match status" value="1"/>
</dbReference>
<dbReference type="GO" id="GO:0006631">
    <property type="term" value="P:fatty acid metabolic process"/>
    <property type="evidence" value="ECO:0007669"/>
    <property type="project" value="TreeGrafter"/>
</dbReference>
<feature type="non-terminal residue" evidence="4">
    <location>
        <position position="237"/>
    </location>
</feature>
<feature type="non-terminal residue" evidence="4">
    <location>
        <position position="1"/>
    </location>
</feature>
<organism evidence="4">
    <name type="scientific">marine metagenome</name>
    <dbReference type="NCBI Taxonomy" id="408172"/>
    <lineage>
        <taxon>unclassified sequences</taxon>
        <taxon>metagenomes</taxon>
        <taxon>ecological metagenomes</taxon>
    </lineage>
</organism>
<dbReference type="AlphaFoldDB" id="A0A383D793"/>